<reference evidence="1 2" key="1">
    <citation type="submission" date="2020-10" db="EMBL/GenBank/DDBJ databases">
        <title>Connecting structure to function with the recovery of over 1000 high-quality activated sludge metagenome-assembled genomes encoding full-length rRNA genes using long-read sequencing.</title>
        <authorList>
            <person name="Singleton C.M."/>
            <person name="Petriglieri F."/>
            <person name="Kristensen J.M."/>
            <person name="Kirkegaard R.H."/>
            <person name="Michaelsen T.Y."/>
            <person name="Andersen M.H."/>
            <person name="Karst S.M."/>
            <person name="Dueholm M.S."/>
            <person name="Nielsen P.H."/>
            <person name="Albertsen M."/>
        </authorList>
    </citation>
    <scope>NUCLEOTIDE SEQUENCE [LARGE SCALE GENOMIC DNA]</scope>
    <source>
        <strain evidence="1">Lyne_18-Q3-R50-59_MAXAC.006</strain>
    </source>
</reference>
<evidence type="ECO:0000313" key="1">
    <source>
        <dbReference type="EMBL" id="MBK9297570.1"/>
    </source>
</evidence>
<dbReference type="Proteomes" id="UP000727993">
    <property type="component" value="Unassembled WGS sequence"/>
</dbReference>
<dbReference type="AlphaFoldDB" id="A0A936TGC5"/>
<dbReference type="EMBL" id="JADJZA010000007">
    <property type="protein sequence ID" value="MBK9297570.1"/>
    <property type="molecule type" value="Genomic_DNA"/>
</dbReference>
<evidence type="ECO:0008006" key="3">
    <source>
        <dbReference type="Google" id="ProtNLM"/>
    </source>
</evidence>
<comment type="caution">
    <text evidence="1">The sequence shown here is derived from an EMBL/GenBank/DDBJ whole genome shotgun (WGS) entry which is preliminary data.</text>
</comment>
<protein>
    <recommendedName>
        <fullName evidence="3">Toxin-antitoxin system protein</fullName>
    </recommendedName>
</protein>
<name>A0A936TGC5_9ACTN</name>
<proteinExistence type="predicted"/>
<organism evidence="1 2">
    <name type="scientific">Candidatus Neomicrothrix subdominans</name>
    <dbReference type="NCBI Taxonomy" id="2954438"/>
    <lineage>
        <taxon>Bacteria</taxon>
        <taxon>Bacillati</taxon>
        <taxon>Actinomycetota</taxon>
        <taxon>Acidimicrobiia</taxon>
        <taxon>Acidimicrobiales</taxon>
        <taxon>Microthrixaceae</taxon>
        <taxon>Candidatus Neomicrothrix</taxon>
    </lineage>
</organism>
<accession>A0A936TGC5</accession>
<evidence type="ECO:0000313" key="2">
    <source>
        <dbReference type="Proteomes" id="UP000727993"/>
    </source>
</evidence>
<gene>
    <name evidence="1" type="ORF">IPN02_12205</name>
</gene>
<sequence length="82" mass="9420">MTSKSTTIRVSIDQRSRLRTLAEQRNASLAATLDAALEALRRDDFYRRMADAEDRLRSDPDAWASYQRERGEWLDADLGSTE</sequence>